<dbReference type="Proteomes" id="UP001066276">
    <property type="component" value="Chromosome 6"/>
</dbReference>
<organism evidence="2 3">
    <name type="scientific">Pleurodeles waltl</name>
    <name type="common">Iberian ribbed newt</name>
    <dbReference type="NCBI Taxonomy" id="8319"/>
    <lineage>
        <taxon>Eukaryota</taxon>
        <taxon>Metazoa</taxon>
        <taxon>Chordata</taxon>
        <taxon>Craniata</taxon>
        <taxon>Vertebrata</taxon>
        <taxon>Euteleostomi</taxon>
        <taxon>Amphibia</taxon>
        <taxon>Batrachia</taxon>
        <taxon>Caudata</taxon>
        <taxon>Salamandroidea</taxon>
        <taxon>Salamandridae</taxon>
        <taxon>Pleurodelinae</taxon>
        <taxon>Pleurodeles</taxon>
    </lineage>
</organism>
<feature type="compositionally biased region" description="Basic and acidic residues" evidence="1">
    <location>
        <begin position="120"/>
        <end position="130"/>
    </location>
</feature>
<comment type="caution">
    <text evidence="2">The sequence shown here is derived from an EMBL/GenBank/DDBJ whole genome shotgun (WGS) entry which is preliminary data.</text>
</comment>
<accession>A0AAV7Q722</accession>
<proteinExistence type="predicted"/>
<dbReference type="AlphaFoldDB" id="A0AAV7Q722"/>
<protein>
    <submittedName>
        <fullName evidence="2">Uncharacterized protein</fullName>
    </submittedName>
</protein>
<feature type="region of interest" description="Disordered" evidence="1">
    <location>
        <begin position="120"/>
        <end position="155"/>
    </location>
</feature>
<evidence type="ECO:0000313" key="2">
    <source>
        <dbReference type="EMBL" id="KAJ1134972.1"/>
    </source>
</evidence>
<gene>
    <name evidence="2" type="ORF">NDU88_001418</name>
</gene>
<evidence type="ECO:0000313" key="3">
    <source>
        <dbReference type="Proteomes" id="UP001066276"/>
    </source>
</evidence>
<keyword evidence="3" id="KW-1185">Reference proteome</keyword>
<dbReference type="InterPro" id="IPR042566">
    <property type="entry name" value="L1_C"/>
</dbReference>
<dbReference type="EMBL" id="JANPWB010000010">
    <property type="protein sequence ID" value="KAJ1134972.1"/>
    <property type="molecule type" value="Genomic_DNA"/>
</dbReference>
<dbReference type="Gene3D" id="3.30.250.20">
    <property type="entry name" value="L1 transposable element, C-terminal domain"/>
    <property type="match status" value="1"/>
</dbReference>
<feature type="region of interest" description="Disordered" evidence="1">
    <location>
        <begin position="1"/>
        <end position="23"/>
    </location>
</feature>
<evidence type="ECO:0000256" key="1">
    <source>
        <dbReference type="SAM" id="MobiDB-lite"/>
    </source>
</evidence>
<reference evidence="2" key="1">
    <citation type="journal article" date="2022" name="bioRxiv">
        <title>Sequencing and chromosome-scale assembly of the giantPleurodeles waltlgenome.</title>
        <authorList>
            <person name="Brown T."/>
            <person name="Elewa A."/>
            <person name="Iarovenko S."/>
            <person name="Subramanian E."/>
            <person name="Araus A.J."/>
            <person name="Petzold A."/>
            <person name="Susuki M."/>
            <person name="Suzuki K.-i.T."/>
            <person name="Hayashi T."/>
            <person name="Toyoda A."/>
            <person name="Oliveira C."/>
            <person name="Osipova E."/>
            <person name="Leigh N.D."/>
            <person name="Simon A."/>
            <person name="Yun M.H."/>
        </authorList>
    </citation>
    <scope>NUCLEOTIDE SEQUENCE</scope>
    <source>
        <strain evidence="2">20211129_DDA</strain>
        <tissue evidence="2">Liver</tissue>
    </source>
</reference>
<feature type="compositionally biased region" description="Basic and acidic residues" evidence="1">
    <location>
        <begin position="143"/>
        <end position="155"/>
    </location>
</feature>
<sequence>MAVGGGPWLEDPGGPEDKGRPPRPVVAKLLHYRDQDIMLQRARDVGPFTLENGKVDMFPDYTAAVQSKRFSYLSVKKALWEEGIRYALLFPSKLKIMGDDRTHFCQMLKEAWDWLESHKGGKPDCAKDAHGASGCRRKKRRSWDRPTTDLLRRPT</sequence>
<name>A0AAV7Q722_PLEWA</name>